<evidence type="ECO:0000313" key="2">
    <source>
        <dbReference type="Proteomes" id="UP001183619"/>
    </source>
</evidence>
<dbReference type="PROSITE" id="PS51257">
    <property type="entry name" value="PROKAR_LIPOPROTEIN"/>
    <property type="match status" value="1"/>
</dbReference>
<reference evidence="1 2" key="1">
    <citation type="submission" date="2023-07" db="EMBL/GenBank/DDBJ databases">
        <title>Sequencing the genomes of 1000 actinobacteria strains.</title>
        <authorList>
            <person name="Klenk H.-P."/>
        </authorList>
    </citation>
    <scope>NUCLEOTIDE SEQUENCE [LARGE SCALE GENOMIC DNA]</scope>
    <source>
        <strain evidence="1 2">DSM 44508</strain>
    </source>
</reference>
<evidence type="ECO:0008006" key="3">
    <source>
        <dbReference type="Google" id="ProtNLM"/>
    </source>
</evidence>
<evidence type="ECO:0000313" key="1">
    <source>
        <dbReference type="EMBL" id="MDR7354762.1"/>
    </source>
</evidence>
<dbReference type="Proteomes" id="UP001183619">
    <property type="component" value="Unassembled WGS sequence"/>
</dbReference>
<dbReference type="EMBL" id="JAVDYF010000001">
    <property type="protein sequence ID" value="MDR7354762.1"/>
    <property type="molecule type" value="Genomic_DNA"/>
</dbReference>
<keyword evidence="2" id="KW-1185">Reference proteome</keyword>
<proteinExistence type="predicted"/>
<organism evidence="1 2">
    <name type="scientific">Corynebacterium felinum</name>
    <dbReference type="NCBI Taxonomy" id="131318"/>
    <lineage>
        <taxon>Bacteria</taxon>
        <taxon>Bacillati</taxon>
        <taxon>Actinomycetota</taxon>
        <taxon>Actinomycetes</taxon>
        <taxon>Mycobacteriales</taxon>
        <taxon>Corynebacteriaceae</taxon>
        <taxon>Corynebacterium</taxon>
    </lineage>
</organism>
<accession>A0ABU2B825</accession>
<protein>
    <recommendedName>
        <fullName evidence="3">Secreted protein</fullName>
    </recommendedName>
</protein>
<sequence length="89" mass="9138">MRTSKYSFEVLVGAGVSLLAVGACGGVESGVLWGHTHGQKSSESAFLLVICDAGPKGNKASVGVPRCAYGDIGDECSVGLCGLFRFVKQ</sequence>
<gene>
    <name evidence="1" type="ORF">J2S37_001300</name>
</gene>
<comment type="caution">
    <text evidence="1">The sequence shown here is derived from an EMBL/GenBank/DDBJ whole genome shotgun (WGS) entry which is preliminary data.</text>
</comment>
<name>A0ABU2B825_9CORY</name>